<protein>
    <submittedName>
        <fullName evidence="4">Glycosyltransferase involved in cell wall bisynthesis</fullName>
    </submittedName>
</protein>
<dbReference type="InterPro" id="IPR028098">
    <property type="entry name" value="Glyco_trans_4-like_N"/>
</dbReference>
<evidence type="ECO:0000259" key="3">
    <source>
        <dbReference type="Pfam" id="PF13439"/>
    </source>
</evidence>
<sequence>MKIFFDCTYLRNKHTGVDVYFFNLIHHLLLIDHENEYTILVDTRYDTNNLLAELNAFENYRIIRVFSPLPLQVFYASFLIPFYLRLKKFDIYHNPYFFGPLLKFVCNKTKIVITVHDLYHRTVPEMMNRYLNVVFKVFGDSAIKKADEVIVISNQTQSDVANYLKIPQNKLNLIYQALDHRFDTTGFKAGDIDKFNLTNAGYILSVGKVLPSKGFDDLIRAFKIFTDQNHEKDIILVIAGMHTGQYILEIEALIKTLDLKPDLVKLPGYVDDKDLVCLYANCDMVICPSHYEGFGFTVLEGMRFKKPVIARNASSLIEITGNAGLLFNTVNELVVQIKKIITDASLRNSLIEKGTERLKIFSWIESSKKTLHVYNKPGIKKRLL</sequence>
<dbReference type="GO" id="GO:0016757">
    <property type="term" value="F:glycosyltransferase activity"/>
    <property type="evidence" value="ECO:0007669"/>
    <property type="project" value="InterPro"/>
</dbReference>
<dbReference type="OrthoDB" id="9801609at2"/>
<feature type="domain" description="Glycosyl transferase family 1" evidence="2">
    <location>
        <begin position="199"/>
        <end position="356"/>
    </location>
</feature>
<dbReference type="InterPro" id="IPR001296">
    <property type="entry name" value="Glyco_trans_1"/>
</dbReference>
<feature type="domain" description="Glycosyltransferase subfamily 4-like N-terminal" evidence="3">
    <location>
        <begin position="16"/>
        <end position="180"/>
    </location>
</feature>
<evidence type="ECO:0000313" key="4">
    <source>
        <dbReference type="EMBL" id="SDD95948.1"/>
    </source>
</evidence>
<dbReference type="Pfam" id="PF00534">
    <property type="entry name" value="Glycos_transf_1"/>
    <property type="match status" value="1"/>
</dbReference>
<keyword evidence="5" id="KW-1185">Reference proteome</keyword>
<dbReference type="Proteomes" id="UP000199072">
    <property type="component" value="Unassembled WGS sequence"/>
</dbReference>
<dbReference type="PANTHER" id="PTHR46401:SF2">
    <property type="entry name" value="GLYCOSYLTRANSFERASE WBBK-RELATED"/>
    <property type="match status" value="1"/>
</dbReference>
<dbReference type="AlphaFoldDB" id="A0A1G6Z025"/>
<evidence type="ECO:0000313" key="5">
    <source>
        <dbReference type="Proteomes" id="UP000199072"/>
    </source>
</evidence>
<dbReference type="STRING" id="1391627.SAMN05216464_103163"/>
<evidence type="ECO:0000256" key="1">
    <source>
        <dbReference type="ARBA" id="ARBA00022679"/>
    </source>
</evidence>
<accession>A0A1G6Z025</accession>
<evidence type="ECO:0000259" key="2">
    <source>
        <dbReference type="Pfam" id="PF00534"/>
    </source>
</evidence>
<organism evidence="4 5">
    <name type="scientific">Mucilaginibacter pineti</name>
    <dbReference type="NCBI Taxonomy" id="1391627"/>
    <lineage>
        <taxon>Bacteria</taxon>
        <taxon>Pseudomonadati</taxon>
        <taxon>Bacteroidota</taxon>
        <taxon>Sphingobacteriia</taxon>
        <taxon>Sphingobacteriales</taxon>
        <taxon>Sphingobacteriaceae</taxon>
        <taxon>Mucilaginibacter</taxon>
    </lineage>
</organism>
<dbReference type="Pfam" id="PF13439">
    <property type="entry name" value="Glyco_transf_4"/>
    <property type="match status" value="1"/>
</dbReference>
<dbReference type="RefSeq" id="WP_091147928.1">
    <property type="nucleotide sequence ID" value="NZ_FNAI01000003.1"/>
</dbReference>
<name>A0A1G6Z025_9SPHI</name>
<dbReference type="CDD" id="cd03809">
    <property type="entry name" value="GT4_MtfB-like"/>
    <property type="match status" value="1"/>
</dbReference>
<dbReference type="PANTHER" id="PTHR46401">
    <property type="entry name" value="GLYCOSYLTRANSFERASE WBBK-RELATED"/>
    <property type="match status" value="1"/>
</dbReference>
<gene>
    <name evidence="4" type="ORF">SAMN05216464_103163</name>
</gene>
<dbReference type="Gene3D" id="3.40.50.2000">
    <property type="entry name" value="Glycogen Phosphorylase B"/>
    <property type="match status" value="2"/>
</dbReference>
<keyword evidence="1 4" id="KW-0808">Transferase</keyword>
<dbReference type="EMBL" id="FNAI01000003">
    <property type="protein sequence ID" value="SDD95948.1"/>
    <property type="molecule type" value="Genomic_DNA"/>
</dbReference>
<reference evidence="4 5" key="1">
    <citation type="submission" date="2016-10" db="EMBL/GenBank/DDBJ databases">
        <authorList>
            <person name="de Groot N.N."/>
        </authorList>
    </citation>
    <scope>NUCLEOTIDE SEQUENCE [LARGE SCALE GENOMIC DNA]</scope>
    <source>
        <strain evidence="4 5">47C3B</strain>
    </source>
</reference>
<dbReference type="SUPFAM" id="SSF53756">
    <property type="entry name" value="UDP-Glycosyltransferase/glycogen phosphorylase"/>
    <property type="match status" value="1"/>
</dbReference>
<proteinExistence type="predicted"/>